<dbReference type="InterPro" id="IPR032466">
    <property type="entry name" value="Metal_Hydrolase"/>
</dbReference>
<keyword evidence="2" id="KW-0378">Hydrolase</keyword>
<dbReference type="EMBL" id="CP048711">
    <property type="protein sequence ID" value="QIB65894.1"/>
    <property type="molecule type" value="Genomic_DNA"/>
</dbReference>
<evidence type="ECO:0000259" key="1">
    <source>
        <dbReference type="Pfam" id="PF04909"/>
    </source>
</evidence>
<gene>
    <name evidence="2" type="ORF">G3T16_11165</name>
</gene>
<feature type="domain" description="Amidohydrolase-related" evidence="1">
    <location>
        <begin position="100"/>
        <end position="324"/>
    </location>
</feature>
<sequence>MYKGHFVIDAVGHTYDFSADNRKADVPIEAYNGFIAWLHGYGHVPLEKTSDGYLLTLDEWAGGWTTKELLDTFFVESGVDMVAMHAVNFYNLFKRGANPWEQCLAVKEAAPDRVLLYAAVDPLSDRMAEFEKMAEAAERGINGFKFYPVSGLIDARNHAISYSFADDAIYPYFEFARSLGVKHMAIHKAVPTGPGPNKHDRPDDVAAVAASFPDMTFEVVHSGWAFLEDCAVQMTLNPNVFANLETTANTIVKMPRRFARAVGTLLAVAPDRVLFGSGAPLTHPQPIIEAIADFKMPADLVDEGFPEFTDEVKANLLGLNMARLHDIDVAVAQSTIQDDEWSETRRVYEAEGRPPWARKRRRITG</sequence>
<dbReference type="InterPro" id="IPR006680">
    <property type="entry name" value="Amidohydro-rel"/>
</dbReference>
<evidence type="ECO:0000313" key="2">
    <source>
        <dbReference type="EMBL" id="QIB65894.1"/>
    </source>
</evidence>
<proteinExistence type="predicted"/>
<dbReference type="PANTHER" id="PTHR42889">
    <property type="entry name" value="BLR3681 PROTEIN"/>
    <property type="match status" value="1"/>
</dbReference>
<dbReference type="Proteomes" id="UP000477680">
    <property type="component" value="Chromosome"/>
</dbReference>
<dbReference type="PANTHER" id="PTHR42889:SF1">
    <property type="entry name" value="BLR3681 PROTEIN"/>
    <property type="match status" value="1"/>
</dbReference>
<dbReference type="SUPFAM" id="SSF51556">
    <property type="entry name" value="Metallo-dependent hydrolases"/>
    <property type="match status" value="1"/>
</dbReference>
<dbReference type="AlphaFoldDB" id="A0A6C0U8M3"/>
<organism evidence="2 3">
    <name type="scientific">Kineobactrum salinum</name>
    <dbReference type="NCBI Taxonomy" id="2708301"/>
    <lineage>
        <taxon>Bacteria</taxon>
        <taxon>Pseudomonadati</taxon>
        <taxon>Pseudomonadota</taxon>
        <taxon>Gammaproteobacteria</taxon>
        <taxon>Cellvibrionales</taxon>
        <taxon>Halieaceae</taxon>
        <taxon>Kineobactrum</taxon>
    </lineage>
</organism>
<name>A0A6C0U8M3_9GAMM</name>
<accession>A0A6C0U8M3</accession>
<keyword evidence="3" id="KW-1185">Reference proteome</keyword>
<dbReference type="Pfam" id="PF04909">
    <property type="entry name" value="Amidohydro_2"/>
    <property type="match status" value="1"/>
</dbReference>
<evidence type="ECO:0000313" key="3">
    <source>
        <dbReference type="Proteomes" id="UP000477680"/>
    </source>
</evidence>
<dbReference type="Gene3D" id="3.20.20.140">
    <property type="entry name" value="Metal-dependent hydrolases"/>
    <property type="match status" value="1"/>
</dbReference>
<dbReference type="RefSeq" id="WP_163495335.1">
    <property type="nucleotide sequence ID" value="NZ_CP048711.1"/>
</dbReference>
<reference evidence="2 3" key="1">
    <citation type="submission" date="2020-02" db="EMBL/GenBank/DDBJ databases">
        <title>Genome sequencing for Kineobactrum sp. M2.</title>
        <authorList>
            <person name="Park S.-J."/>
        </authorList>
    </citation>
    <scope>NUCLEOTIDE SEQUENCE [LARGE SCALE GENOMIC DNA]</scope>
    <source>
        <strain evidence="2 3">M2</strain>
    </source>
</reference>
<dbReference type="GO" id="GO:0016787">
    <property type="term" value="F:hydrolase activity"/>
    <property type="evidence" value="ECO:0007669"/>
    <property type="project" value="UniProtKB-KW"/>
</dbReference>
<dbReference type="KEGG" id="kim:G3T16_11165"/>
<protein>
    <submittedName>
        <fullName evidence="2">Amidohydrolase family protein</fullName>
    </submittedName>
</protein>